<gene>
    <name evidence="2" type="ORF">CUN60_12650</name>
</gene>
<sequence>MLSIDFFQQIIYTMALSLLLVYLSQLPKRSLFFSSLLFILLTLGVNFIPLFRGSSLVELVRGVIGDVSTASGVLLILIIFNQFDVSDSKAPVLNSVEKVAISIVGLLLYLSTFGFFKIDFYSYGYLPWLMLWIIFILSLGLMLTNRRLGLVLVVALFGFYLHLQSSNNLWDYLLDPVLWLVLLVNLLINVFSRDKEVESWERY</sequence>
<feature type="transmembrane region" description="Helical" evidence="1">
    <location>
        <begin position="63"/>
        <end position="83"/>
    </location>
</feature>
<dbReference type="RefSeq" id="WP_102952388.1">
    <property type="nucleotide sequence ID" value="NZ_CP024847.1"/>
</dbReference>
<feature type="transmembrane region" description="Helical" evidence="1">
    <location>
        <begin position="176"/>
        <end position="192"/>
    </location>
</feature>
<accession>A0A2I7N9J0</accession>
<feature type="transmembrane region" description="Helical" evidence="1">
    <location>
        <begin position="95"/>
        <end position="116"/>
    </location>
</feature>
<organism evidence="2 3">
    <name type="scientific">Aquella oligotrophica</name>
    <dbReference type="NCBI Taxonomy" id="2067065"/>
    <lineage>
        <taxon>Bacteria</taxon>
        <taxon>Pseudomonadati</taxon>
        <taxon>Pseudomonadota</taxon>
        <taxon>Betaproteobacteria</taxon>
        <taxon>Neisseriales</taxon>
        <taxon>Neisseriaceae</taxon>
        <taxon>Aquella</taxon>
    </lineage>
</organism>
<name>A0A2I7N9J0_9NEIS</name>
<evidence type="ECO:0000313" key="3">
    <source>
        <dbReference type="Proteomes" id="UP000236655"/>
    </source>
</evidence>
<keyword evidence="1" id="KW-0812">Transmembrane</keyword>
<dbReference type="KEGG" id="nba:CUN60_12650"/>
<protein>
    <submittedName>
        <fullName evidence="2">Uncharacterized protein</fullName>
    </submittedName>
</protein>
<keyword evidence="3" id="KW-1185">Reference proteome</keyword>
<feature type="transmembrane region" description="Helical" evidence="1">
    <location>
        <begin position="122"/>
        <end position="141"/>
    </location>
</feature>
<feature type="transmembrane region" description="Helical" evidence="1">
    <location>
        <begin position="6"/>
        <end position="24"/>
    </location>
</feature>
<reference evidence="3" key="1">
    <citation type="submission" date="2017-11" db="EMBL/GenBank/DDBJ databases">
        <authorList>
            <person name="Chan K.G."/>
            <person name="Lee L.S."/>
        </authorList>
    </citation>
    <scope>NUCLEOTIDE SEQUENCE [LARGE SCALE GENOMIC DNA]</scope>
    <source>
        <strain evidence="3">DSM 100970</strain>
    </source>
</reference>
<keyword evidence="1" id="KW-0472">Membrane</keyword>
<keyword evidence="1" id="KW-1133">Transmembrane helix</keyword>
<dbReference type="EMBL" id="CP024847">
    <property type="protein sequence ID" value="AUR53102.1"/>
    <property type="molecule type" value="Genomic_DNA"/>
</dbReference>
<dbReference type="Proteomes" id="UP000236655">
    <property type="component" value="Chromosome"/>
</dbReference>
<feature type="transmembrane region" description="Helical" evidence="1">
    <location>
        <begin position="148"/>
        <end position="164"/>
    </location>
</feature>
<dbReference type="AlphaFoldDB" id="A0A2I7N9J0"/>
<evidence type="ECO:0000256" key="1">
    <source>
        <dbReference type="SAM" id="Phobius"/>
    </source>
</evidence>
<feature type="transmembrane region" description="Helical" evidence="1">
    <location>
        <begin position="31"/>
        <end position="51"/>
    </location>
</feature>
<evidence type="ECO:0000313" key="2">
    <source>
        <dbReference type="EMBL" id="AUR53102.1"/>
    </source>
</evidence>
<proteinExistence type="predicted"/>